<keyword evidence="3" id="KW-1185">Reference proteome</keyword>
<accession>A0AAC9JR06</accession>
<feature type="region of interest" description="Disordered" evidence="1">
    <location>
        <begin position="163"/>
        <end position="212"/>
    </location>
</feature>
<protein>
    <submittedName>
        <fullName evidence="2">Uncharacterized protein</fullName>
    </submittedName>
</protein>
<feature type="compositionally biased region" description="Basic and acidic residues" evidence="1">
    <location>
        <begin position="202"/>
        <end position="212"/>
    </location>
</feature>
<evidence type="ECO:0000313" key="3">
    <source>
        <dbReference type="Proteomes" id="UP000182703"/>
    </source>
</evidence>
<gene>
    <name evidence="2" type="ORF">BOQ54_04865</name>
</gene>
<evidence type="ECO:0000256" key="1">
    <source>
        <dbReference type="SAM" id="MobiDB-lite"/>
    </source>
</evidence>
<sequence>MSTDRFAQFAVGRLDEVAHAMERKWGIDRLPKLVDPALAARFEVQREKLNEALRSERPDAIATQAAAMERAWKALDAAALADGRAPLAPEIWETVIPSTGEIVAIVRTAEEASAVARERNGAVYTLAEVAVAIDAFGDQVRAVKATFPGASVTAVRPASLPIGSRESKRAGVPPGRKRTRRSSSAAGFFAPLPETASSKPPIDWERGDEIPF</sequence>
<organism evidence="2 3">
    <name type="scientific">Chelatococcus daeguensis</name>
    <dbReference type="NCBI Taxonomy" id="444444"/>
    <lineage>
        <taxon>Bacteria</taxon>
        <taxon>Pseudomonadati</taxon>
        <taxon>Pseudomonadota</taxon>
        <taxon>Alphaproteobacteria</taxon>
        <taxon>Hyphomicrobiales</taxon>
        <taxon>Chelatococcaceae</taxon>
        <taxon>Chelatococcus</taxon>
    </lineage>
</organism>
<dbReference type="KEGG" id="cdq:BOQ54_04865"/>
<proteinExistence type="predicted"/>
<reference evidence="2 3" key="1">
    <citation type="submission" date="2016-11" db="EMBL/GenBank/DDBJ databases">
        <title>Complete genome sequence of the aerobically denitrifying bacterium Chelatococcus daeguensis TAD1.</title>
        <authorList>
            <person name="Yang Y."/>
            <person name="Huang S."/>
            <person name="Lin E."/>
        </authorList>
    </citation>
    <scope>NUCLEOTIDE SEQUENCE [LARGE SCALE GENOMIC DNA]</scope>
    <source>
        <strain evidence="2 3">TAD1</strain>
    </source>
</reference>
<evidence type="ECO:0000313" key="2">
    <source>
        <dbReference type="EMBL" id="APF36735.1"/>
    </source>
</evidence>
<dbReference type="Proteomes" id="UP000182703">
    <property type="component" value="Chromosome"/>
</dbReference>
<name>A0AAC9JR06_9HYPH</name>
<dbReference type="EMBL" id="CP018095">
    <property type="protein sequence ID" value="APF36735.1"/>
    <property type="molecule type" value="Genomic_DNA"/>
</dbReference>
<dbReference type="RefSeq" id="WP_071923415.1">
    <property type="nucleotide sequence ID" value="NZ_CP018095.1"/>
</dbReference>
<dbReference type="AlphaFoldDB" id="A0AAC9JR06"/>